<comment type="caution">
    <text evidence="3">The sequence shown here is derived from an EMBL/GenBank/DDBJ whole genome shotgun (WGS) entry which is preliminary data.</text>
</comment>
<protein>
    <submittedName>
        <fullName evidence="3">Outer membrane lipase/esterase</fullName>
    </submittedName>
</protein>
<dbReference type="Pfam" id="PF00657">
    <property type="entry name" value="Lipase_GDSL"/>
    <property type="match status" value="1"/>
</dbReference>
<evidence type="ECO:0000313" key="4">
    <source>
        <dbReference type="Proteomes" id="UP000547614"/>
    </source>
</evidence>
<sequence>MFLPIPRRDISSVARERAYRTRLFVLLLVLALWPGLAAAYSQLIVFGDSLSDSGQFPDVERIALGEIGSLRFTNRLGPSYRAPSPYGRVSAQRLAEALGLAPLLPSTSLVREQTGAPDGTNYATGGYTTPQILASIARPDGSVVDTGLVSRTRDGYLVEQGTADPEALYYVNGGGNDFFDGLVTGPATAAASAGTLADGVDRLVAAGARTLVVWNLPDVGATPAGLASGQRETFSSLVRVFNQTLGERLRRHDGRVDIIRLNVGALFEEVVAAPTDFGFAGGVALTDVCFSSPGCDVTPFGLSSSTPDPDRLLFNDGLHPTTAGQQILADYALALIEAPRTLALAIELAVGALNAQQQSITYQLRPGLQHDTWRVYVQGDHHDGQADGDRDARLGEATQGSVGVGLVVPVGQGWLGAAVTEQRAELDAPGAFELDGQAYSLFARQQFGRVGVQAMASRGEFDLDLQRRIALGVASRTLDGTTEGDGWAADLRLDYRLTASESPWYNAPFIGYRHIEADIEGYREQGSAANALRVADQSVTDRQAEVGFLVDRAPAGGLGFFAELAGGRYLDKTRDGAEVRLASLPTNRWSGEGREREDDSYLRLDAGLRVQLGGVTVQAGGGVQGWSETAAHVQLSAGFTF</sequence>
<dbReference type="SUPFAM" id="SSF52266">
    <property type="entry name" value="SGNH hydrolase"/>
    <property type="match status" value="1"/>
</dbReference>
<organism evidence="3 4">
    <name type="scientific">Halomonas cerina</name>
    <dbReference type="NCBI Taxonomy" id="447424"/>
    <lineage>
        <taxon>Bacteria</taxon>
        <taxon>Pseudomonadati</taxon>
        <taxon>Pseudomonadota</taxon>
        <taxon>Gammaproteobacteria</taxon>
        <taxon>Oceanospirillales</taxon>
        <taxon>Halomonadaceae</taxon>
        <taxon>Halomonas</taxon>
    </lineage>
</organism>
<dbReference type="PANTHER" id="PTHR22835:SF659">
    <property type="entry name" value="GDSL LIPASE_ACYLHYDROLASE, PUTATIVE (AFU_ORTHOLOGUE AFUA_2G00510)-RELATED"/>
    <property type="match status" value="1"/>
</dbReference>
<dbReference type="Proteomes" id="UP000547614">
    <property type="component" value="Unassembled WGS sequence"/>
</dbReference>
<dbReference type="RefSeq" id="WP_183323448.1">
    <property type="nucleotide sequence ID" value="NZ_JACHXP010000001.1"/>
</dbReference>
<proteinExistence type="inferred from homology"/>
<name>A0A839V4E2_9GAMM</name>
<dbReference type="CDD" id="cd01847">
    <property type="entry name" value="Triacylglycerol_lipase_like"/>
    <property type="match status" value="1"/>
</dbReference>
<dbReference type="Gene3D" id="2.40.128.130">
    <property type="entry name" value="Autotransporter beta-domain"/>
    <property type="match status" value="1"/>
</dbReference>
<keyword evidence="4" id="KW-1185">Reference proteome</keyword>
<feature type="domain" description="Autotransporter" evidence="2">
    <location>
        <begin position="368"/>
        <end position="641"/>
    </location>
</feature>
<dbReference type="InterPro" id="IPR001087">
    <property type="entry name" value="GDSL"/>
</dbReference>
<comment type="similarity">
    <text evidence="1">Belongs to the 'GDSL' lipolytic enzyme family.</text>
</comment>
<dbReference type="Gene3D" id="3.40.50.1110">
    <property type="entry name" value="SGNH hydrolase"/>
    <property type="match status" value="1"/>
</dbReference>
<dbReference type="PROSITE" id="PS51208">
    <property type="entry name" value="AUTOTRANSPORTER"/>
    <property type="match status" value="1"/>
</dbReference>
<evidence type="ECO:0000259" key="2">
    <source>
        <dbReference type="PROSITE" id="PS51208"/>
    </source>
</evidence>
<dbReference type="PANTHER" id="PTHR22835">
    <property type="entry name" value="ZINC FINGER FYVE DOMAIN CONTAINING PROTEIN"/>
    <property type="match status" value="1"/>
</dbReference>
<dbReference type="InterPro" id="IPR036514">
    <property type="entry name" value="SGNH_hydro_sf"/>
</dbReference>
<gene>
    <name evidence="3" type="ORF">FHR94_000108</name>
</gene>
<dbReference type="Pfam" id="PF03797">
    <property type="entry name" value="Autotransporter"/>
    <property type="match status" value="1"/>
</dbReference>
<evidence type="ECO:0000256" key="1">
    <source>
        <dbReference type="ARBA" id="ARBA00008668"/>
    </source>
</evidence>
<reference evidence="3 4" key="1">
    <citation type="submission" date="2020-08" db="EMBL/GenBank/DDBJ databases">
        <title>Genomic Encyclopedia of Type Strains, Phase III (KMG-III): the genomes of soil and plant-associated and newly described type strains.</title>
        <authorList>
            <person name="Whitman W."/>
        </authorList>
    </citation>
    <scope>NUCLEOTIDE SEQUENCE [LARGE SCALE GENOMIC DNA]</scope>
    <source>
        <strain evidence="3 4">CECT 7282</strain>
    </source>
</reference>
<dbReference type="GO" id="GO:0016788">
    <property type="term" value="F:hydrolase activity, acting on ester bonds"/>
    <property type="evidence" value="ECO:0007669"/>
    <property type="project" value="InterPro"/>
</dbReference>
<dbReference type="InterPro" id="IPR005546">
    <property type="entry name" value="Autotransporte_beta"/>
</dbReference>
<dbReference type="SUPFAM" id="SSF103515">
    <property type="entry name" value="Autotransporter"/>
    <property type="match status" value="1"/>
</dbReference>
<dbReference type="AlphaFoldDB" id="A0A839V4E2"/>
<evidence type="ECO:0000313" key="3">
    <source>
        <dbReference type="EMBL" id="MBB3188890.1"/>
    </source>
</evidence>
<accession>A0A839V4E2</accession>
<dbReference type="EMBL" id="JACHXP010000001">
    <property type="protein sequence ID" value="MBB3188890.1"/>
    <property type="molecule type" value="Genomic_DNA"/>
</dbReference>
<dbReference type="SMART" id="SM00869">
    <property type="entry name" value="Autotransporter"/>
    <property type="match status" value="1"/>
</dbReference>
<dbReference type="InterPro" id="IPR036709">
    <property type="entry name" value="Autotransporte_beta_dom_sf"/>
</dbReference>